<sequence length="80" mass="9384">MVVKIELIYRIRGDVGVGGRAQKTSHLLMKAQNKNIYLTQEALFPEPLKWIIYFRAYPALYLNWTINGTYIAILYYKCIL</sequence>
<evidence type="ECO:0000313" key="1">
    <source>
        <dbReference type="EMBL" id="KAB7499379.1"/>
    </source>
</evidence>
<name>A0A5N5T084_9CRUS</name>
<organism evidence="1 2">
    <name type="scientific">Armadillidium nasatum</name>
    <dbReference type="NCBI Taxonomy" id="96803"/>
    <lineage>
        <taxon>Eukaryota</taxon>
        <taxon>Metazoa</taxon>
        <taxon>Ecdysozoa</taxon>
        <taxon>Arthropoda</taxon>
        <taxon>Crustacea</taxon>
        <taxon>Multicrustacea</taxon>
        <taxon>Malacostraca</taxon>
        <taxon>Eumalacostraca</taxon>
        <taxon>Peracarida</taxon>
        <taxon>Isopoda</taxon>
        <taxon>Oniscidea</taxon>
        <taxon>Crinocheta</taxon>
        <taxon>Armadillidiidae</taxon>
        <taxon>Armadillidium</taxon>
    </lineage>
</organism>
<dbReference type="Proteomes" id="UP000326759">
    <property type="component" value="Unassembled WGS sequence"/>
</dbReference>
<reference evidence="1 2" key="1">
    <citation type="journal article" date="2019" name="PLoS Biol.">
        <title>Sex chromosomes control vertical transmission of feminizing Wolbachia symbionts in an isopod.</title>
        <authorList>
            <person name="Becking T."/>
            <person name="Chebbi M.A."/>
            <person name="Giraud I."/>
            <person name="Moumen B."/>
            <person name="Laverre T."/>
            <person name="Caubet Y."/>
            <person name="Peccoud J."/>
            <person name="Gilbert C."/>
            <person name="Cordaux R."/>
        </authorList>
    </citation>
    <scope>NUCLEOTIDE SEQUENCE [LARGE SCALE GENOMIC DNA]</scope>
    <source>
        <strain evidence="1">ANa2</strain>
        <tissue evidence="1">Whole body excluding digestive tract and cuticle</tissue>
    </source>
</reference>
<accession>A0A5N5T084</accession>
<gene>
    <name evidence="1" type="ORF">Anas_11523</name>
</gene>
<proteinExistence type="predicted"/>
<evidence type="ECO:0000313" key="2">
    <source>
        <dbReference type="Proteomes" id="UP000326759"/>
    </source>
</evidence>
<dbReference type="AlphaFoldDB" id="A0A5N5T084"/>
<dbReference type="EMBL" id="SEYY01018408">
    <property type="protein sequence ID" value="KAB7499379.1"/>
    <property type="molecule type" value="Genomic_DNA"/>
</dbReference>
<comment type="caution">
    <text evidence="1">The sequence shown here is derived from an EMBL/GenBank/DDBJ whole genome shotgun (WGS) entry which is preliminary data.</text>
</comment>
<keyword evidence="2" id="KW-1185">Reference proteome</keyword>
<protein>
    <submittedName>
        <fullName evidence="1">Uncharacterized protein</fullName>
    </submittedName>
</protein>